<accession>A0A7W8XUV0</accession>
<dbReference type="AlphaFoldDB" id="A0A7W8XUV0"/>
<dbReference type="PROSITE" id="PS50156">
    <property type="entry name" value="SSD"/>
    <property type="match status" value="1"/>
</dbReference>
<dbReference type="EMBL" id="JACHBI010000009">
    <property type="protein sequence ID" value="MBB5575799.1"/>
    <property type="molecule type" value="Genomic_DNA"/>
</dbReference>
<evidence type="ECO:0000256" key="9">
    <source>
        <dbReference type="RuleBase" id="RU364070"/>
    </source>
</evidence>
<dbReference type="FunFam" id="3.30.70.1430:FF:000001">
    <property type="entry name" value="Efflux pump membrane transporter"/>
    <property type="match status" value="1"/>
</dbReference>
<dbReference type="RefSeq" id="WP_183939168.1">
    <property type="nucleotide sequence ID" value="NZ_JACHBI010000009.1"/>
</dbReference>
<keyword evidence="12" id="KW-1185">Reference proteome</keyword>
<evidence type="ECO:0000256" key="7">
    <source>
        <dbReference type="ARBA" id="ARBA00022989"/>
    </source>
</evidence>
<feature type="transmembrane region" description="Helical" evidence="9">
    <location>
        <begin position="869"/>
        <end position="887"/>
    </location>
</feature>
<keyword evidence="4" id="KW-1003">Cell membrane</keyword>
<feature type="transmembrane region" description="Helical" evidence="9">
    <location>
        <begin position="395"/>
        <end position="415"/>
    </location>
</feature>
<dbReference type="SUPFAM" id="SSF82714">
    <property type="entry name" value="Multidrug efflux transporter AcrB TolC docking domain, DN and DC subdomains"/>
    <property type="match status" value="2"/>
</dbReference>
<evidence type="ECO:0000256" key="4">
    <source>
        <dbReference type="ARBA" id="ARBA00022475"/>
    </source>
</evidence>
<dbReference type="NCBIfam" id="TIGR00915">
    <property type="entry name" value="2A0602"/>
    <property type="match status" value="1"/>
</dbReference>
<dbReference type="PANTHER" id="PTHR32063">
    <property type="match status" value="1"/>
</dbReference>
<feature type="transmembrane region" description="Helical" evidence="9">
    <location>
        <begin position="969"/>
        <end position="991"/>
    </location>
</feature>
<evidence type="ECO:0000259" key="10">
    <source>
        <dbReference type="PROSITE" id="PS50156"/>
    </source>
</evidence>
<evidence type="ECO:0000256" key="6">
    <source>
        <dbReference type="ARBA" id="ARBA00022692"/>
    </source>
</evidence>
<evidence type="ECO:0000256" key="2">
    <source>
        <dbReference type="ARBA" id="ARBA00010942"/>
    </source>
</evidence>
<dbReference type="Gene3D" id="3.30.70.1430">
    <property type="entry name" value="Multidrug efflux transporter AcrB pore domain"/>
    <property type="match status" value="2"/>
</dbReference>
<comment type="similarity">
    <text evidence="2 9">Belongs to the resistance-nodulation-cell division (RND) (TC 2.A.6) family.</text>
</comment>
<evidence type="ECO:0000313" key="11">
    <source>
        <dbReference type="EMBL" id="MBB5575799.1"/>
    </source>
</evidence>
<dbReference type="Gene3D" id="1.20.1640.10">
    <property type="entry name" value="Multidrug efflux transporter AcrB transmembrane domain"/>
    <property type="match status" value="2"/>
</dbReference>
<feature type="domain" description="SSD" evidence="10">
    <location>
        <begin position="372"/>
        <end position="497"/>
    </location>
</feature>
<feature type="transmembrane region" description="Helical" evidence="9">
    <location>
        <begin position="894"/>
        <end position="914"/>
    </location>
</feature>
<evidence type="ECO:0000256" key="8">
    <source>
        <dbReference type="ARBA" id="ARBA00023136"/>
    </source>
</evidence>
<dbReference type="InterPro" id="IPR000731">
    <property type="entry name" value="SSD"/>
</dbReference>
<dbReference type="Gene3D" id="3.30.70.1320">
    <property type="entry name" value="Multidrug efflux transporter AcrB pore domain like"/>
    <property type="match status" value="1"/>
</dbReference>
<dbReference type="Gene3D" id="3.30.2090.10">
    <property type="entry name" value="Multidrug efflux transporter AcrB TolC docking domain, DN and DC subdomains"/>
    <property type="match status" value="2"/>
</dbReference>
<protein>
    <recommendedName>
        <fullName evidence="9">Efflux pump membrane transporter</fullName>
    </recommendedName>
</protein>
<comment type="caution">
    <text evidence="9">Lacks conserved residue(s) required for the propagation of feature annotation.</text>
</comment>
<feature type="transmembrane region" description="Helical" evidence="9">
    <location>
        <begin position="920"/>
        <end position="944"/>
    </location>
</feature>
<feature type="transmembrane region" description="Helical" evidence="9">
    <location>
        <begin position="535"/>
        <end position="553"/>
    </location>
</feature>
<dbReference type="SUPFAM" id="SSF82866">
    <property type="entry name" value="Multidrug efflux transporter AcrB transmembrane domain"/>
    <property type="match status" value="2"/>
</dbReference>
<dbReference type="PANTHER" id="PTHR32063:SF76">
    <property type="entry name" value="EFFLUX PUMP MEMBRANE TRANSPORTER"/>
    <property type="match status" value="1"/>
</dbReference>
<keyword evidence="5 9" id="KW-0997">Cell inner membrane</keyword>
<evidence type="ECO:0000256" key="5">
    <source>
        <dbReference type="ARBA" id="ARBA00022519"/>
    </source>
</evidence>
<feature type="transmembrane region" description="Helical" evidence="9">
    <location>
        <begin position="997"/>
        <end position="1023"/>
    </location>
</feature>
<keyword evidence="7 9" id="KW-1133">Transmembrane helix</keyword>
<feature type="transmembrane region" description="Helical" evidence="9">
    <location>
        <begin position="368"/>
        <end position="389"/>
    </location>
</feature>
<evidence type="ECO:0000256" key="1">
    <source>
        <dbReference type="ARBA" id="ARBA00004429"/>
    </source>
</evidence>
<feature type="transmembrane region" description="Helical" evidence="9">
    <location>
        <begin position="342"/>
        <end position="361"/>
    </location>
</feature>
<dbReference type="GO" id="GO:0005886">
    <property type="term" value="C:plasma membrane"/>
    <property type="evidence" value="ECO:0007669"/>
    <property type="project" value="UniProtKB-SubCell"/>
</dbReference>
<dbReference type="Pfam" id="PF00873">
    <property type="entry name" value="ACR_tran"/>
    <property type="match status" value="1"/>
</dbReference>
<organism evidence="11 12">
    <name type="scientific">Rhizobium paranaense</name>
    <dbReference type="NCBI Taxonomy" id="1650438"/>
    <lineage>
        <taxon>Bacteria</taxon>
        <taxon>Pseudomonadati</taxon>
        <taxon>Pseudomonadota</taxon>
        <taxon>Alphaproteobacteria</taxon>
        <taxon>Hyphomicrobiales</taxon>
        <taxon>Rhizobiaceae</taxon>
        <taxon>Rhizobium/Agrobacterium group</taxon>
        <taxon>Rhizobium</taxon>
    </lineage>
</organism>
<dbReference type="GO" id="GO:0042910">
    <property type="term" value="F:xenobiotic transmembrane transporter activity"/>
    <property type="evidence" value="ECO:0007669"/>
    <property type="project" value="TreeGrafter"/>
</dbReference>
<reference evidence="11 12" key="1">
    <citation type="submission" date="2020-08" db="EMBL/GenBank/DDBJ databases">
        <title>Genomic Encyclopedia of Type Strains, Phase IV (KMG-V): Genome sequencing to study the core and pangenomes of soil and plant-associated prokaryotes.</title>
        <authorList>
            <person name="Whitman W."/>
        </authorList>
    </citation>
    <scope>NUCLEOTIDE SEQUENCE [LARGE SCALE GENOMIC DNA]</scope>
    <source>
        <strain evidence="11 12">SEMIA 4064</strain>
    </source>
</reference>
<dbReference type="FunFam" id="3.30.2090.10:FF:000001">
    <property type="entry name" value="Efflux pump membrane transporter"/>
    <property type="match status" value="1"/>
</dbReference>
<dbReference type="PRINTS" id="PR00702">
    <property type="entry name" value="ACRIFLAVINRP"/>
</dbReference>
<gene>
    <name evidence="11" type="ORF">GGD50_004434</name>
</gene>
<dbReference type="Proteomes" id="UP000549882">
    <property type="component" value="Unassembled WGS sequence"/>
</dbReference>
<evidence type="ECO:0000313" key="12">
    <source>
        <dbReference type="Proteomes" id="UP000549882"/>
    </source>
</evidence>
<comment type="subcellular location">
    <subcellularLocation>
        <location evidence="1 9">Cell inner membrane</location>
        <topology evidence="1 9">Multi-pass membrane protein</topology>
    </subcellularLocation>
</comment>
<proteinExistence type="inferred from homology"/>
<feature type="transmembrane region" description="Helical" evidence="9">
    <location>
        <begin position="436"/>
        <end position="460"/>
    </location>
</feature>
<keyword evidence="6 9" id="KW-0812">Transmembrane</keyword>
<sequence length="1054" mass="112203">MNLSAPFIDRPRFAMVIAVVMTITGALALTQIPVAQFPQITPPEVQVTASYPGANANVLTESVGAPIEDQVNGVEDMLYMSSTSTNNGNYSLTVTFAVGTDPAIAQVNVQNRVALATARLPAAVTQTGVSVRTRSSSMLMGIALYSPKGTRDEIFISNYATINIRDAIARVAGVGEASVFGPAYSMRIWMNPDRMQALGVTAADLTAAIQAQNAQASAGQLGSAPAVSGQQLQLTVMAQGRLANEAEFGNIVIRTNADGAIVRLRDVARVELGAQSYDTASTFNGQPSATIVVYQSPNANALAVSNAVLAELSRLSSQFPDDIAYTVVFDTTSFVTETIREIMITLLITFALVVAVTYVFLQDWRATVIPTLTIPVSLVGGFAVLYLLGYSANTITLFAIVLAISLVVDDAIIVVENAQRIMSEERLGIREATLRTMSQVTGPIIATTLVLAALFVPVAFLGGITGQLYRQFAVTILITITYSTINALTLSPALCVLMLRPPASQHSRLFGRFNRGLETSRSLYLRMLSRLSRRLVIAAIILVVIFGGIYGVFRVLPTGFVPAEDQGYLFVNVQLPDAASLERTQQTLASVTSLLQTTPGIANSIAISGNSMIGGGGSNFGMAISALKPWSERGSAESIDSIMSHLRSEFAGISAASVVAFNPPAIPGLGTTGGFDMRLQARNGQSQQELAEVMRALIVKANQTRGLSGVFSTFSANVPQIFLDVDRNRAQLLGVSPATIFSTLQSHLGSSYVDDFNIFSRVYQVRIQDEPQFRGRIEDIQRLRVRSQSGELVPLQALLSISTTYGPSSINRYNLFPAASINGQAATGTSTGQALTSMASLADQSLPPGFGYEWTGLALQEQQAGNQTAMILLMGIVFTYLFLVAQYESWSVPIAVMLSVSVAVLGALGALLFAGMDINIYAQIGLVLLVGLAAKNAILIIEFAKERREEGMSITEAARVGTAQRFRPVLMTAMASVLGVIPLVIATGAGAGSRRAIGMTVFGGLLVGTIVGLLMIPVLYVLIQTMREGIKRRLFGVKVKVIAKDESKAAHLEG</sequence>
<dbReference type="Gene3D" id="3.30.70.1440">
    <property type="entry name" value="Multidrug efflux transporter AcrB pore domain"/>
    <property type="match status" value="1"/>
</dbReference>
<comment type="caution">
    <text evidence="11">The sequence shown here is derived from an EMBL/GenBank/DDBJ whole genome shotgun (WGS) entry which is preliminary data.</text>
</comment>
<name>A0A7W8XUV0_9HYPH</name>
<feature type="transmembrane region" description="Helical" evidence="9">
    <location>
        <begin position="472"/>
        <end position="499"/>
    </location>
</feature>
<dbReference type="InterPro" id="IPR001036">
    <property type="entry name" value="Acrflvin-R"/>
</dbReference>
<evidence type="ECO:0000256" key="3">
    <source>
        <dbReference type="ARBA" id="ARBA00022448"/>
    </source>
</evidence>
<dbReference type="GO" id="GO:0015562">
    <property type="term" value="F:efflux transmembrane transporter activity"/>
    <property type="evidence" value="ECO:0007669"/>
    <property type="project" value="InterPro"/>
</dbReference>
<dbReference type="InterPro" id="IPR027463">
    <property type="entry name" value="AcrB_DN_DC_subdom"/>
</dbReference>
<dbReference type="NCBIfam" id="NF000282">
    <property type="entry name" value="RND_permease_1"/>
    <property type="match status" value="1"/>
</dbReference>
<dbReference type="GO" id="GO:0009636">
    <property type="term" value="P:response to toxic substance"/>
    <property type="evidence" value="ECO:0007669"/>
    <property type="project" value="UniProtKB-ARBA"/>
</dbReference>
<keyword evidence="3 9" id="KW-0813">Transport</keyword>
<keyword evidence="8 9" id="KW-0472">Membrane</keyword>
<dbReference type="SUPFAM" id="SSF82693">
    <property type="entry name" value="Multidrug efflux transporter AcrB pore domain, PN1, PN2, PC1 and PC2 subdomains"/>
    <property type="match status" value="4"/>
</dbReference>
<dbReference type="InterPro" id="IPR004764">
    <property type="entry name" value="MdtF-like"/>
</dbReference>